<dbReference type="EMBL" id="JAPEVB010000002">
    <property type="protein sequence ID" value="KAJ4393624.1"/>
    <property type="molecule type" value="Genomic_DNA"/>
</dbReference>
<name>A0A9W8YX72_9PEZI</name>
<protein>
    <submittedName>
        <fullName evidence="2">Uncharacterized protein</fullName>
    </submittedName>
</protein>
<dbReference type="AlphaFoldDB" id="A0A9W8YX72"/>
<keyword evidence="3" id="KW-1185">Reference proteome</keyword>
<feature type="compositionally biased region" description="Polar residues" evidence="1">
    <location>
        <begin position="33"/>
        <end position="43"/>
    </location>
</feature>
<feature type="region of interest" description="Disordered" evidence="1">
    <location>
        <begin position="1"/>
        <end position="107"/>
    </location>
</feature>
<reference evidence="2" key="1">
    <citation type="submission" date="2022-10" db="EMBL/GenBank/DDBJ databases">
        <title>Tapping the CABI collections for fungal endophytes: first genome assemblies for Collariella, Neodidymelliopsis, Ascochyta clinopodiicola, Didymella pomorum, Didymosphaeria variabile, Neocosmospora piperis and Neocucurbitaria cava.</title>
        <authorList>
            <person name="Hill R."/>
        </authorList>
    </citation>
    <scope>NUCLEOTIDE SEQUENCE</scope>
    <source>
        <strain evidence="2">IMI 355082</strain>
    </source>
</reference>
<proteinExistence type="predicted"/>
<accession>A0A9W8YX72</accession>
<organism evidence="2 3">
    <name type="scientific">Gnomoniopsis smithogilvyi</name>
    <dbReference type="NCBI Taxonomy" id="1191159"/>
    <lineage>
        <taxon>Eukaryota</taxon>
        <taxon>Fungi</taxon>
        <taxon>Dikarya</taxon>
        <taxon>Ascomycota</taxon>
        <taxon>Pezizomycotina</taxon>
        <taxon>Sordariomycetes</taxon>
        <taxon>Sordariomycetidae</taxon>
        <taxon>Diaporthales</taxon>
        <taxon>Gnomoniaceae</taxon>
        <taxon>Gnomoniopsis</taxon>
    </lineage>
</organism>
<comment type="caution">
    <text evidence="2">The sequence shown here is derived from an EMBL/GenBank/DDBJ whole genome shotgun (WGS) entry which is preliminary data.</text>
</comment>
<evidence type="ECO:0000256" key="1">
    <source>
        <dbReference type="SAM" id="MobiDB-lite"/>
    </source>
</evidence>
<evidence type="ECO:0000313" key="3">
    <source>
        <dbReference type="Proteomes" id="UP001140453"/>
    </source>
</evidence>
<gene>
    <name evidence="2" type="ORF">N0V93_002837</name>
</gene>
<dbReference type="Proteomes" id="UP001140453">
    <property type="component" value="Unassembled WGS sequence"/>
</dbReference>
<evidence type="ECO:0000313" key="2">
    <source>
        <dbReference type="EMBL" id="KAJ4393624.1"/>
    </source>
</evidence>
<feature type="compositionally biased region" description="Low complexity" evidence="1">
    <location>
        <begin position="1"/>
        <end position="18"/>
    </location>
</feature>
<sequence>MPFNFSFSSSATFVSTSSINGQPQGWAYRREAYSTNDGSGVRTTKQKLGEAPITQMRMYDAQGRPLLTEGNGSGHTGRRESKRGPSRRIISIEDVTDEEEKKVQEAS</sequence>
<dbReference type="OrthoDB" id="4588292at2759"/>